<reference evidence="3 4" key="1">
    <citation type="journal article" date="2016" name="Microbes Environ.">
        <title>Phylogenetically diverse aerobic anoxygenic phototrophic bacteria isolated from epilithic biofilms in Tama river, Japan.</title>
        <authorList>
            <person name="Hirose S."/>
            <person name="Matsuura K."/>
            <person name="Haruta S."/>
        </authorList>
    </citation>
    <scope>NUCLEOTIDE SEQUENCE [LARGE SCALE GENOMIC DNA]</scope>
    <source>
        <strain evidence="3 4">S08</strain>
    </source>
</reference>
<accession>A0ABM7XZS2</accession>
<keyword evidence="1" id="KW-0443">Lipid metabolism</keyword>
<evidence type="ECO:0000256" key="1">
    <source>
        <dbReference type="ARBA" id="ARBA00023098"/>
    </source>
</evidence>
<feature type="domain" description="PNPLA" evidence="2">
    <location>
        <begin position="56"/>
        <end position="293"/>
    </location>
</feature>
<sequence>MSKHLGALALVLALLGCTDMERAINPPLAAGARNAGYGLEDVNAAGGRSDLLIFVAFSGGGKRSAAFGHGALRGMRGVPITRGGVSSTLLEEVDQVAGVSGGSFTATHYALYGARSFDTFPNEFLYRDIAAYVWGTYLLPWQWGWLVDPAVGTNDRMAEVYDALMFRGATFRDLQARSRPRLSINATDLATGSPFPFLPHAFDVICSDLSRFSLARAVAASNGFPLLFTPITLANHRGPDCAAPLPGNLATMPMLAEYNRRRVIEVVARMADRERTPWLHLLDGGISDNLALRVTVNFALLGGVDEPRFAAAMLPVRRMLMISVDGQSATDPALSRQRMANGVVQILDAVSGGQIDNYNLETLAVTAVEVERMVERQRANRCAHAPVIDGHRCDDVAGRLVHVSLADVRDPALRDRLRRVPTGLTLPREDVDALVAAGEGVIRESRPLADFLAEPPPGRVVARPIRSAPR</sequence>
<dbReference type="Proteomes" id="UP000831327">
    <property type="component" value="Chromosome"/>
</dbReference>
<keyword evidence="4" id="KW-1185">Reference proteome</keyword>
<dbReference type="PROSITE" id="PS51257">
    <property type="entry name" value="PROKAR_LIPOPROTEIN"/>
    <property type="match status" value="1"/>
</dbReference>
<dbReference type="Gene3D" id="3.40.1090.10">
    <property type="entry name" value="Cytosolic phospholipase A2 catalytic domain"/>
    <property type="match status" value="2"/>
</dbReference>
<gene>
    <name evidence="3" type="ORF">Rmf_09440</name>
</gene>
<dbReference type="SUPFAM" id="SSF52151">
    <property type="entry name" value="FabD/lysophospholipase-like"/>
    <property type="match status" value="1"/>
</dbReference>
<dbReference type="Pfam" id="PF01734">
    <property type="entry name" value="Patatin"/>
    <property type="match status" value="1"/>
</dbReference>
<dbReference type="RefSeq" id="WP_244458311.1">
    <property type="nucleotide sequence ID" value="NZ_AP025637.1"/>
</dbReference>
<organism evidence="3 4">
    <name type="scientific">Roseomonas fluvialis</name>
    <dbReference type="NCBI Taxonomy" id="1750527"/>
    <lineage>
        <taxon>Bacteria</taxon>
        <taxon>Pseudomonadati</taxon>
        <taxon>Pseudomonadota</taxon>
        <taxon>Alphaproteobacteria</taxon>
        <taxon>Acetobacterales</taxon>
        <taxon>Roseomonadaceae</taxon>
        <taxon>Roseomonas</taxon>
    </lineage>
</organism>
<evidence type="ECO:0000313" key="3">
    <source>
        <dbReference type="EMBL" id="BDG71015.1"/>
    </source>
</evidence>
<evidence type="ECO:0000259" key="2">
    <source>
        <dbReference type="Pfam" id="PF01734"/>
    </source>
</evidence>
<dbReference type="InterPro" id="IPR016035">
    <property type="entry name" value="Acyl_Trfase/lysoPLipase"/>
</dbReference>
<dbReference type="EMBL" id="AP025637">
    <property type="protein sequence ID" value="BDG71015.1"/>
    <property type="molecule type" value="Genomic_DNA"/>
</dbReference>
<evidence type="ECO:0000313" key="4">
    <source>
        <dbReference type="Proteomes" id="UP000831327"/>
    </source>
</evidence>
<keyword evidence="3" id="KW-0449">Lipoprotein</keyword>
<proteinExistence type="predicted"/>
<dbReference type="InterPro" id="IPR002641">
    <property type="entry name" value="PNPLA_dom"/>
</dbReference>
<name>A0ABM7XZS2_9PROT</name>
<protein>
    <submittedName>
        <fullName evidence="3">Lipoprotein</fullName>
    </submittedName>
</protein>